<comment type="caution">
    <text evidence="8">The sequence shown here is derived from an EMBL/GenBank/DDBJ whole genome shotgun (WGS) entry which is preliminary data.</text>
</comment>
<protein>
    <submittedName>
        <fullName evidence="8">Diketogulonate reductase-like aldo/keto reductase</fullName>
    </submittedName>
</protein>
<dbReference type="InterPro" id="IPR036812">
    <property type="entry name" value="NAD(P)_OxRdtase_dom_sf"/>
</dbReference>
<dbReference type="FunFam" id="3.20.20.100:FF:000015">
    <property type="entry name" value="Oxidoreductase, aldo/keto reductase family"/>
    <property type="match status" value="1"/>
</dbReference>
<sequence length="276" mass="31864">MAQHRSDCTILANGVKMPWLGLGVWKAEDGAEVEQAVRSALHAGYRSIDTAAIYGNEVGVGKAIQNSEIPREEIFLTTKVWNAEQGFESTLAAFEESRKKLDVEIIDLYLVHWPVRGKYKETWKALEKLYKEGWVRAIGVSNFQVHHLQDLIEDSEWKPMVNQVEFHPYLIQKELRDYCQQQQIQLEAWSPLMQGKVVEEPTIVQLAEKYGKTPAQIVIRWDLQHGVVTIPKSIKEHRIKENADVFDFELTTQDMELLDSLNRNQRFGPDPDNFNF</sequence>
<dbReference type="InterPro" id="IPR044500">
    <property type="entry name" value="AKR5G"/>
</dbReference>
<evidence type="ECO:0000256" key="6">
    <source>
        <dbReference type="PIRSR" id="PIRSR000097-3"/>
    </source>
</evidence>
<dbReference type="CDD" id="cd19157">
    <property type="entry name" value="AKR_AKR5G1-3"/>
    <property type="match status" value="1"/>
</dbReference>
<keyword evidence="2" id="KW-0521">NADP</keyword>
<feature type="site" description="Lowers pKa of active site Tyr" evidence="6">
    <location>
        <position position="79"/>
    </location>
</feature>
<evidence type="ECO:0000313" key="9">
    <source>
        <dbReference type="Proteomes" id="UP000294937"/>
    </source>
</evidence>
<evidence type="ECO:0000256" key="1">
    <source>
        <dbReference type="ARBA" id="ARBA00007905"/>
    </source>
</evidence>
<keyword evidence="3" id="KW-0560">Oxidoreductase</keyword>
<dbReference type="PROSITE" id="PS00062">
    <property type="entry name" value="ALDOKETO_REDUCTASE_2"/>
    <property type="match status" value="1"/>
</dbReference>
<dbReference type="PROSITE" id="PS00063">
    <property type="entry name" value="ALDOKETO_REDUCTASE_3"/>
    <property type="match status" value="1"/>
</dbReference>
<dbReference type="PRINTS" id="PR00069">
    <property type="entry name" value="ALDKETRDTASE"/>
</dbReference>
<keyword evidence="9" id="KW-1185">Reference proteome</keyword>
<comment type="similarity">
    <text evidence="1">Belongs to the aldo/keto reductase family.</text>
</comment>
<dbReference type="PROSITE" id="PS00798">
    <property type="entry name" value="ALDOKETO_REDUCTASE_1"/>
    <property type="match status" value="1"/>
</dbReference>
<feature type="active site" description="Proton donor" evidence="4">
    <location>
        <position position="54"/>
    </location>
</feature>
<dbReference type="Proteomes" id="UP000294937">
    <property type="component" value="Unassembled WGS sequence"/>
</dbReference>
<organism evidence="8 9">
    <name type="scientific">Hazenella coriacea</name>
    <dbReference type="NCBI Taxonomy" id="1179467"/>
    <lineage>
        <taxon>Bacteria</taxon>
        <taxon>Bacillati</taxon>
        <taxon>Bacillota</taxon>
        <taxon>Bacilli</taxon>
        <taxon>Bacillales</taxon>
        <taxon>Thermoactinomycetaceae</taxon>
        <taxon>Hazenella</taxon>
    </lineage>
</organism>
<reference evidence="8 9" key="1">
    <citation type="submission" date="2019-03" db="EMBL/GenBank/DDBJ databases">
        <title>Genomic Encyclopedia of Type Strains, Phase IV (KMG-IV): sequencing the most valuable type-strain genomes for metagenomic binning, comparative biology and taxonomic classification.</title>
        <authorList>
            <person name="Goeker M."/>
        </authorList>
    </citation>
    <scope>NUCLEOTIDE SEQUENCE [LARGE SCALE GENOMIC DNA]</scope>
    <source>
        <strain evidence="8 9">DSM 45707</strain>
    </source>
</reference>
<evidence type="ECO:0000259" key="7">
    <source>
        <dbReference type="Pfam" id="PF00248"/>
    </source>
</evidence>
<evidence type="ECO:0000256" key="4">
    <source>
        <dbReference type="PIRSR" id="PIRSR000097-1"/>
    </source>
</evidence>
<dbReference type="SUPFAM" id="SSF51430">
    <property type="entry name" value="NAD(P)-linked oxidoreductase"/>
    <property type="match status" value="1"/>
</dbReference>
<dbReference type="InterPro" id="IPR023210">
    <property type="entry name" value="NADP_OxRdtase_dom"/>
</dbReference>
<accession>A0A4R3L4V7</accession>
<dbReference type="Pfam" id="PF00248">
    <property type="entry name" value="Aldo_ket_red"/>
    <property type="match status" value="1"/>
</dbReference>
<dbReference type="PANTHER" id="PTHR43827:SF3">
    <property type="entry name" value="NADP-DEPENDENT OXIDOREDUCTASE DOMAIN-CONTAINING PROTEIN"/>
    <property type="match status" value="1"/>
</dbReference>
<dbReference type="EMBL" id="SMAG01000003">
    <property type="protein sequence ID" value="TCS94811.1"/>
    <property type="molecule type" value="Genomic_DNA"/>
</dbReference>
<proteinExistence type="inferred from homology"/>
<gene>
    <name evidence="8" type="ORF">EDD58_103233</name>
</gene>
<dbReference type="Gene3D" id="3.20.20.100">
    <property type="entry name" value="NADP-dependent oxidoreductase domain"/>
    <property type="match status" value="1"/>
</dbReference>
<dbReference type="AlphaFoldDB" id="A0A4R3L4V7"/>
<feature type="domain" description="NADP-dependent oxidoreductase" evidence="7">
    <location>
        <begin position="20"/>
        <end position="262"/>
    </location>
</feature>
<dbReference type="InterPro" id="IPR018170">
    <property type="entry name" value="Aldo/ket_reductase_CS"/>
</dbReference>
<name>A0A4R3L4V7_9BACL</name>
<evidence type="ECO:0000313" key="8">
    <source>
        <dbReference type="EMBL" id="TCS94811.1"/>
    </source>
</evidence>
<dbReference type="PIRSF" id="PIRSF000097">
    <property type="entry name" value="AKR"/>
    <property type="match status" value="1"/>
</dbReference>
<evidence type="ECO:0000256" key="5">
    <source>
        <dbReference type="PIRSR" id="PIRSR000097-2"/>
    </source>
</evidence>
<feature type="binding site" evidence="5">
    <location>
        <position position="112"/>
    </location>
    <ligand>
        <name>substrate</name>
    </ligand>
</feature>
<dbReference type="PANTHER" id="PTHR43827">
    <property type="entry name" value="2,5-DIKETO-D-GLUCONIC ACID REDUCTASE"/>
    <property type="match status" value="1"/>
</dbReference>
<evidence type="ECO:0000256" key="2">
    <source>
        <dbReference type="ARBA" id="ARBA00022857"/>
    </source>
</evidence>
<dbReference type="GO" id="GO:0016616">
    <property type="term" value="F:oxidoreductase activity, acting on the CH-OH group of donors, NAD or NADP as acceptor"/>
    <property type="evidence" value="ECO:0007669"/>
    <property type="project" value="UniProtKB-ARBA"/>
</dbReference>
<evidence type="ECO:0000256" key="3">
    <source>
        <dbReference type="ARBA" id="ARBA00023002"/>
    </source>
</evidence>
<dbReference type="InterPro" id="IPR020471">
    <property type="entry name" value="AKR"/>
</dbReference>